<gene>
    <name evidence="4" type="primary">cph2_7</name>
    <name evidence="4" type="ORF">SAMEA3545359_01100</name>
</gene>
<dbReference type="PANTHER" id="PTHR33121">
    <property type="entry name" value="CYCLIC DI-GMP PHOSPHODIESTERASE PDEF"/>
    <property type="match status" value="1"/>
</dbReference>
<feature type="transmembrane region" description="Helical" evidence="1">
    <location>
        <begin position="284"/>
        <end position="305"/>
    </location>
</feature>
<keyword evidence="1" id="KW-0472">Membrane</keyword>
<dbReference type="EMBL" id="FMHG01000001">
    <property type="protein sequence ID" value="SCJ62171.1"/>
    <property type="molecule type" value="Genomic_DNA"/>
</dbReference>
<feature type="domain" description="GGDEF" evidence="3">
    <location>
        <begin position="350"/>
        <end position="482"/>
    </location>
</feature>
<dbReference type="Pfam" id="PF00990">
    <property type="entry name" value="GGDEF"/>
    <property type="match status" value="1"/>
</dbReference>
<dbReference type="SUPFAM" id="SSF141868">
    <property type="entry name" value="EAL domain-like"/>
    <property type="match status" value="1"/>
</dbReference>
<dbReference type="CDD" id="cd01948">
    <property type="entry name" value="EAL"/>
    <property type="match status" value="1"/>
</dbReference>
<feature type="domain" description="EAL" evidence="2">
    <location>
        <begin position="489"/>
        <end position="744"/>
    </location>
</feature>
<evidence type="ECO:0000259" key="2">
    <source>
        <dbReference type="PROSITE" id="PS50883"/>
    </source>
</evidence>
<name>A0A1C6HXF9_9FIRM</name>
<dbReference type="InterPro" id="IPR050706">
    <property type="entry name" value="Cyclic-di-GMP_PDE-like"/>
</dbReference>
<dbReference type="NCBIfam" id="TIGR00254">
    <property type="entry name" value="GGDEF"/>
    <property type="match status" value="1"/>
</dbReference>
<evidence type="ECO:0000259" key="3">
    <source>
        <dbReference type="PROSITE" id="PS50887"/>
    </source>
</evidence>
<dbReference type="PROSITE" id="PS50883">
    <property type="entry name" value="EAL"/>
    <property type="match status" value="1"/>
</dbReference>
<dbReference type="Pfam" id="PF00563">
    <property type="entry name" value="EAL"/>
    <property type="match status" value="1"/>
</dbReference>
<dbReference type="InterPro" id="IPR043128">
    <property type="entry name" value="Rev_trsase/Diguanyl_cyclase"/>
</dbReference>
<dbReference type="SMART" id="SM00267">
    <property type="entry name" value="GGDEF"/>
    <property type="match status" value="1"/>
</dbReference>
<evidence type="ECO:0000256" key="1">
    <source>
        <dbReference type="SAM" id="Phobius"/>
    </source>
</evidence>
<dbReference type="PROSITE" id="PS50887">
    <property type="entry name" value="GGDEF"/>
    <property type="match status" value="1"/>
</dbReference>
<dbReference type="AlphaFoldDB" id="A0A1C6HXF9"/>
<keyword evidence="1" id="KW-0812">Transmembrane</keyword>
<feature type="transmembrane region" description="Helical" evidence="1">
    <location>
        <begin position="18"/>
        <end position="36"/>
    </location>
</feature>
<dbReference type="InterPro" id="IPR029787">
    <property type="entry name" value="Nucleotide_cyclase"/>
</dbReference>
<proteinExistence type="predicted"/>
<dbReference type="SMART" id="SM00052">
    <property type="entry name" value="EAL"/>
    <property type="match status" value="1"/>
</dbReference>
<dbReference type="Gene3D" id="3.30.70.270">
    <property type="match status" value="1"/>
</dbReference>
<dbReference type="SUPFAM" id="SSF55073">
    <property type="entry name" value="Nucleotide cyclase"/>
    <property type="match status" value="1"/>
</dbReference>
<protein>
    <submittedName>
        <fullName evidence="4">Bacteriophytochrome cph2</fullName>
    </submittedName>
</protein>
<dbReference type="Gene3D" id="3.20.20.450">
    <property type="entry name" value="EAL domain"/>
    <property type="match status" value="1"/>
</dbReference>
<evidence type="ECO:0000313" key="4">
    <source>
        <dbReference type="EMBL" id="SCJ62171.1"/>
    </source>
</evidence>
<keyword evidence="1" id="KW-1133">Transmembrane helix</keyword>
<reference evidence="4" key="1">
    <citation type="submission" date="2015-09" db="EMBL/GenBank/DDBJ databases">
        <authorList>
            <consortium name="Pathogen Informatics"/>
        </authorList>
    </citation>
    <scope>NUCLEOTIDE SEQUENCE</scope>
    <source>
        <strain evidence="4">2789STDY5834896</strain>
    </source>
</reference>
<sequence>MRAKYDQAQNRSSAGHGVQLGVISAILLLVIALMLWNTSGLKKALKVSTEQYVTDVSDQLASDISSRFHIYQMTLTALSEELSSFSGPDESQQLLERQADILDFDALFIIEKNKLTDLPDLGEVDLQSVPGIKDAFAGQQTVTYIEDRQNLLFLTPIEQDGQIDSVLAGVRSKENMQQLIQPKSFSGHGLTCIIDGTGKVVLSPTDLKPFLQLDSVFKEGEDLAAEQAIAQMQQNIAQQQAGVFQFTATDDSQLVLSYRPLYVNDWLLLTLVPAGLISGSADAYMLRAFLIVGGIVAVLTVFLLLQLRYYRTSRKYLEQVAFTDQLTGGMNQAAFRLAYEKLISLGMDPGAYTVIFLNVRGFKLINENFGVEAGNDTLRHIYVSLKRHIQADEIAARGAADQFFLCLHTGDKETIQKRLDQLMADINSFSQHTDIRYYLTILQGACVVEDPAADVTIWQDRARMACKLQGEKGKCAFYSAEMLEQMKKEQELGALFEASLKNHDFQVYLQPKVRLTDGRLAGAEALVRWVHPQRGTIFPSDFIPLFEKTGDICKLDLYVFEEVCILLDRWRREGRELVPISVNMSRAHFKNLNFLRPFTTLKERYHIPDTMIEIELTESTFFDEQQRKLVQNSVEEMHRNGFLCSLDDFGVGFSSLALLKEFDVDTIKLDRQFFDDIASEKAQKVIASFVQLAAKLHIHTVAEGIETQSQLAFLRAVGCDMIQGYVFSKPLSISDFEQWAPPAIEG</sequence>
<dbReference type="InterPro" id="IPR001633">
    <property type="entry name" value="EAL_dom"/>
</dbReference>
<dbReference type="GO" id="GO:0071111">
    <property type="term" value="F:cyclic-guanylate-specific phosphodiesterase activity"/>
    <property type="evidence" value="ECO:0007669"/>
    <property type="project" value="InterPro"/>
</dbReference>
<dbReference type="InterPro" id="IPR000160">
    <property type="entry name" value="GGDEF_dom"/>
</dbReference>
<organism evidence="4">
    <name type="scientific">uncultured Anaerotruncus sp</name>
    <dbReference type="NCBI Taxonomy" id="905011"/>
    <lineage>
        <taxon>Bacteria</taxon>
        <taxon>Bacillati</taxon>
        <taxon>Bacillota</taxon>
        <taxon>Clostridia</taxon>
        <taxon>Eubacteriales</taxon>
        <taxon>Oscillospiraceae</taxon>
        <taxon>Anaerotruncus</taxon>
        <taxon>environmental samples</taxon>
    </lineage>
</organism>
<dbReference type="PANTHER" id="PTHR33121:SF71">
    <property type="entry name" value="OXYGEN SENSOR PROTEIN DOSP"/>
    <property type="match status" value="1"/>
</dbReference>
<dbReference type="InterPro" id="IPR035919">
    <property type="entry name" value="EAL_sf"/>
</dbReference>
<accession>A0A1C6HXF9</accession>
<dbReference type="Gene3D" id="3.30.450.20">
    <property type="entry name" value="PAS domain"/>
    <property type="match status" value="1"/>
</dbReference>